<sequence>MAQEDRGSEAIRYIFPTLLVPDKADNQSQTIKKKGAWLLGKAVPVRAVVLEKALPISEKGIFLEKGTVFSVANSAQFMACQKNAPISQGIMGMGKSPVCLIDRDGDGVLDSWFKSSINIIWGGYYGHLKRDDIYPIDPVPTKPLTISEVRGLEPWGTFEIRYAQGMLTYCVDGTEVCRQNAPKIKPSDLEQTVEFMGGAFSYKKTDGDKLIIKMIREPKGEVY</sequence>
<protein>
    <submittedName>
        <fullName evidence="1">Uncharacterized protein</fullName>
    </submittedName>
</protein>
<organism evidence="1 2">
    <name type="scientific">Sphingobium scionense</name>
    <dbReference type="NCBI Taxonomy" id="1404341"/>
    <lineage>
        <taxon>Bacteria</taxon>
        <taxon>Pseudomonadati</taxon>
        <taxon>Pseudomonadota</taxon>
        <taxon>Alphaproteobacteria</taxon>
        <taxon>Sphingomonadales</taxon>
        <taxon>Sphingomonadaceae</taxon>
        <taxon>Sphingobium</taxon>
    </lineage>
</organism>
<evidence type="ECO:0000313" key="1">
    <source>
        <dbReference type="EMBL" id="MBB4148040.1"/>
    </source>
</evidence>
<dbReference type="Proteomes" id="UP000590524">
    <property type="component" value="Unassembled WGS sequence"/>
</dbReference>
<proteinExistence type="predicted"/>
<dbReference type="EMBL" id="JACIEU010000006">
    <property type="protein sequence ID" value="MBB4148040.1"/>
    <property type="molecule type" value="Genomic_DNA"/>
</dbReference>
<accession>A0A7W6LPB6</accession>
<comment type="caution">
    <text evidence="1">The sequence shown here is derived from an EMBL/GenBank/DDBJ whole genome shotgun (WGS) entry which is preliminary data.</text>
</comment>
<dbReference type="RefSeq" id="WP_188081816.1">
    <property type="nucleotide sequence ID" value="NZ_JACIEU010000006.1"/>
</dbReference>
<reference evidence="1 2" key="1">
    <citation type="submission" date="2020-08" db="EMBL/GenBank/DDBJ databases">
        <title>Genomic Encyclopedia of Type Strains, Phase IV (KMG-IV): sequencing the most valuable type-strain genomes for metagenomic binning, comparative biology and taxonomic classification.</title>
        <authorList>
            <person name="Goeker M."/>
        </authorList>
    </citation>
    <scope>NUCLEOTIDE SEQUENCE [LARGE SCALE GENOMIC DNA]</scope>
    <source>
        <strain evidence="1 2">DSM 19371</strain>
    </source>
</reference>
<dbReference type="AlphaFoldDB" id="A0A7W6LPB6"/>
<name>A0A7W6LPB6_9SPHN</name>
<keyword evidence="2" id="KW-1185">Reference proteome</keyword>
<evidence type="ECO:0000313" key="2">
    <source>
        <dbReference type="Proteomes" id="UP000590524"/>
    </source>
</evidence>
<gene>
    <name evidence="1" type="ORF">GGQ90_001818</name>
</gene>